<evidence type="ECO:0000259" key="2">
    <source>
        <dbReference type="Pfam" id="PF07589"/>
    </source>
</evidence>
<dbReference type="EMBL" id="JACJTB010000010">
    <property type="protein sequence ID" value="MBD2594846.1"/>
    <property type="molecule type" value="Genomic_DNA"/>
</dbReference>
<dbReference type="NCBIfam" id="TIGR04155">
    <property type="entry name" value="cyano_PEP"/>
    <property type="match status" value="1"/>
</dbReference>
<reference evidence="3 4" key="1">
    <citation type="journal article" date="2020" name="ISME J.">
        <title>Comparative genomics reveals insights into cyanobacterial evolution and habitat adaptation.</title>
        <authorList>
            <person name="Chen M.Y."/>
            <person name="Teng W.K."/>
            <person name="Zhao L."/>
            <person name="Hu C.X."/>
            <person name="Zhou Y.K."/>
            <person name="Han B.P."/>
            <person name="Song L.R."/>
            <person name="Shu W.S."/>
        </authorList>
    </citation>
    <scope>NUCLEOTIDE SEQUENCE [LARGE SCALE GENOMIC DNA]</scope>
    <source>
        <strain evidence="3 4">FACHB-130</strain>
    </source>
</reference>
<gene>
    <name evidence="3" type="ORF">H6G74_10955</name>
</gene>
<feature type="signal peptide" evidence="1">
    <location>
        <begin position="1"/>
        <end position="28"/>
    </location>
</feature>
<protein>
    <submittedName>
        <fullName evidence="3">PEP-CTERM sorting domain-containing protein</fullName>
    </submittedName>
</protein>
<dbReference type="RefSeq" id="WP_190967687.1">
    <property type="nucleotide sequence ID" value="NZ_JACJTB010000010.1"/>
</dbReference>
<dbReference type="Proteomes" id="UP000603457">
    <property type="component" value="Unassembled WGS sequence"/>
</dbReference>
<feature type="chain" id="PRO_5045405804" evidence="1">
    <location>
        <begin position="29"/>
        <end position="219"/>
    </location>
</feature>
<keyword evidence="1" id="KW-0732">Signal</keyword>
<dbReference type="NCBIfam" id="TIGR02595">
    <property type="entry name" value="PEP_CTERM"/>
    <property type="match status" value="1"/>
</dbReference>
<sequence>MKNFSLTNTLLVTGAGAVFVFTASPSPAAVINISDFTEWQSIGNVNLSDEQAALLTDGGVSDTNLESFLGLAPGTLDAFNSQNVNNGSAIKNTLTVQAGDVLTFDWLFQAGDYLPYNDFSFYSIGTSLNRLADVLQVGNFGQTASRTAYTFTTGGTYTIGFGVVNTFDRFLGSNLTVRSSGSDEPVPEPATIVGSLAAGAFGVALRYKKKQQQKANSDV</sequence>
<dbReference type="InterPro" id="IPR013424">
    <property type="entry name" value="Ice-binding_C"/>
</dbReference>
<name>A0ABR8FU87_9NOSO</name>
<accession>A0ABR8FU87</accession>
<proteinExistence type="predicted"/>
<organism evidence="3 4">
    <name type="scientific">Nostoc spongiaeforme FACHB-130</name>
    <dbReference type="NCBI Taxonomy" id="1357510"/>
    <lineage>
        <taxon>Bacteria</taxon>
        <taxon>Bacillati</taxon>
        <taxon>Cyanobacteriota</taxon>
        <taxon>Cyanophyceae</taxon>
        <taxon>Nostocales</taxon>
        <taxon>Nostocaceae</taxon>
        <taxon>Nostoc</taxon>
    </lineage>
</organism>
<evidence type="ECO:0000256" key="1">
    <source>
        <dbReference type="SAM" id="SignalP"/>
    </source>
</evidence>
<keyword evidence="4" id="KW-1185">Reference proteome</keyword>
<evidence type="ECO:0000313" key="4">
    <source>
        <dbReference type="Proteomes" id="UP000603457"/>
    </source>
</evidence>
<dbReference type="Pfam" id="PF07589">
    <property type="entry name" value="PEP-CTERM"/>
    <property type="match status" value="1"/>
</dbReference>
<feature type="domain" description="Ice-binding protein C-terminal" evidence="2">
    <location>
        <begin position="185"/>
        <end position="209"/>
    </location>
</feature>
<comment type="caution">
    <text evidence="3">The sequence shown here is derived from an EMBL/GenBank/DDBJ whole genome shotgun (WGS) entry which is preliminary data.</text>
</comment>
<evidence type="ECO:0000313" key="3">
    <source>
        <dbReference type="EMBL" id="MBD2594846.1"/>
    </source>
</evidence>
<dbReference type="InterPro" id="IPR026374">
    <property type="entry name" value="Cyano_PEP"/>
</dbReference>